<dbReference type="EMBL" id="CP036274">
    <property type="protein sequence ID" value="QDU25882.1"/>
    <property type="molecule type" value="Genomic_DNA"/>
</dbReference>
<reference evidence="1 2" key="1">
    <citation type="submission" date="2019-02" db="EMBL/GenBank/DDBJ databases">
        <title>Deep-cultivation of Planctomycetes and their phenomic and genomic characterization uncovers novel biology.</title>
        <authorList>
            <person name="Wiegand S."/>
            <person name="Jogler M."/>
            <person name="Boedeker C."/>
            <person name="Pinto D."/>
            <person name="Vollmers J."/>
            <person name="Rivas-Marin E."/>
            <person name="Kohn T."/>
            <person name="Peeters S.H."/>
            <person name="Heuer A."/>
            <person name="Rast P."/>
            <person name="Oberbeckmann S."/>
            <person name="Bunk B."/>
            <person name="Jeske O."/>
            <person name="Meyerdierks A."/>
            <person name="Storesund J.E."/>
            <person name="Kallscheuer N."/>
            <person name="Luecker S."/>
            <person name="Lage O.M."/>
            <person name="Pohl T."/>
            <person name="Merkel B.J."/>
            <person name="Hornburger P."/>
            <person name="Mueller R.-W."/>
            <person name="Bruemmer F."/>
            <person name="Labrenz M."/>
            <person name="Spormann A.M."/>
            <person name="Op den Camp H."/>
            <person name="Overmann J."/>
            <person name="Amann R."/>
            <person name="Jetten M.S.M."/>
            <person name="Mascher T."/>
            <person name="Medema M.H."/>
            <person name="Devos D.P."/>
            <person name="Kaster A.-K."/>
            <person name="Ovreas L."/>
            <person name="Rohde M."/>
            <person name="Galperin M.Y."/>
            <person name="Jogler C."/>
        </authorList>
    </citation>
    <scope>NUCLEOTIDE SEQUENCE [LARGE SCALE GENOMIC DNA]</scope>
    <source>
        <strain evidence="1 2">ETA_A8</strain>
    </source>
</reference>
<dbReference type="Proteomes" id="UP000315017">
    <property type="component" value="Chromosome"/>
</dbReference>
<proteinExistence type="predicted"/>
<accession>A0A517Y6X0</accession>
<organism evidence="1 2">
    <name type="scientific">Anatilimnocola aggregata</name>
    <dbReference type="NCBI Taxonomy" id="2528021"/>
    <lineage>
        <taxon>Bacteria</taxon>
        <taxon>Pseudomonadati</taxon>
        <taxon>Planctomycetota</taxon>
        <taxon>Planctomycetia</taxon>
        <taxon>Pirellulales</taxon>
        <taxon>Pirellulaceae</taxon>
        <taxon>Anatilimnocola</taxon>
    </lineage>
</organism>
<name>A0A517Y6X0_9BACT</name>
<dbReference type="AlphaFoldDB" id="A0A517Y6X0"/>
<sequence length="194" mass="21729">MTIYADPKRWAEEDKAKRAAERRITLARRSQPKDHKGYKLTRRNNWFGHLCYFVKPPSGKADEWHCWGIDAATNSKAYGATIASLVARLEAGECGLDGDTLAILLADAKQRKDHYQSIAKHLAEIETQRAKIIAEGKDIIGQLTALAAATGQDQEINNQTVSPRRGEDCTYVVVSRFVTPQGKIETRRDTTTWS</sequence>
<evidence type="ECO:0000313" key="2">
    <source>
        <dbReference type="Proteomes" id="UP000315017"/>
    </source>
</evidence>
<keyword evidence="2" id="KW-1185">Reference proteome</keyword>
<dbReference type="KEGG" id="aagg:ETAA8_09540"/>
<gene>
    <name evidence="1" type="ORF">ETAA8_09540</name>
</gene>
<protein>
    <submittedName>
        <fullName evidence="1">Uncharacterized protein</fullName>
    </submittedName>
</protein>
<dbReference type="RefSeq" id="WP_145085545.1">
    <property type="nucleotide sequence ID" value="NZ_CP036274.1"/>
</dbReference>
<evidence type="ECO:0000313" key="1">
    <source>
        <dbReference type="EMBL" id="QDU25882.1"/>
    </source>
</evidence>